<proteinExistence type="predicted"/>
<reference evidence="1" key="2">
    <citation type="submission" date="2021-04" db="EMBL/GenBank/DDBJ databases">
        <authorList>
            <person name="Gilroy R."/>
        </authorList>
    </citation>
    <scope>NUCLEOTIDE SEQUENCE</scope>
    <source>
        <strain evidence="1">CHK195-9823</strain>
    </source>
</reference>
<protein>
    <submittedName>
        <fullName evidence="1">Acyl-ACP--UDP-N- acetylglucosamine O-acyltransferase</fullName>
    </submittedName>
</protein>
<sequence length="72" mass="8316">MKTYEMIHEISDMCRGKMDSDISEIQTDDLDEYMKSHISRAATCEKTKLESGTIVYDVVTNGLKERFSFTEI</sequence>
<gene>
    <name evidence="1" type="ORF">H9747_03105</name>
</gene>
<name>A0A9D1PBK8_9FIRM</name>
<evidence type="ECO:0000313" key="2">
    <source>
        <dbReference type="Proteomes" id="UP000886814"/>
    </source>
</evidence>
<dbReference type="EMBL" id="DXIQ01000017">
    <property type="protein sequence ID" value="HIV37976.1"/>
    <property type="molecule type" value="Genomic_DNA"/>
</dbReference>
<evidence type="ECO:0000313" key="1">
    <source>
        <dbReference type="EMBL" id="HIV37976.1"/>
    </source>
</evidence>
<dbReference type="AlphaFoldDB" id="A0A9D1PBK8"/>
<organism evidence="1 2">
    <name type="scientific">Candidatus Blautia stercorigallinarum</name>
    <dbReference type="NCBI Taxonomy" id="2838501"/>
    <lineage>
        <taxon>Bacteria</taxon>
        <taxon>Bacillati</taxon>
        <taxon>Bacillota</taxon>
        <taxon>Clostridia</taxon>
        <taxon>Lachnospirales</taxon>
        <taxon>Lachnospiraceae</taxon>
        <taxon>Blautia</taxon>
    </lineage>
</organism>
<dbReference type="Proteomes" id="UP000886814">
    <property type="component" value="Unassembled WGS sequence"/>
</dbReference>
<accession>A0A9D1PBK8</accession>
<comment type="caution">
    <text evidence="1">The sequence shown here is derived from an EMBL/GenBank/DDBJ whole genome shotgun (WGS) entry which is preliminary data.</text>
</comment>
<reference evidence="1" key="1">
    <citation type="journal article" date="2021" name="PeerJ">
        <title>Extensive microbial diversity within the chicken gut microbiome revealed by metagenomics and culture.</title>
        <authorList>
            <person name="Gilroy R."/>
            <person name="Ravi A."/>
            <person name="Getino M."/>
            <person name="Pursley I."/>
            <person name="Horton D.L."/>
            <person name="Alikhan N.F."/>
            <person name="Baker D."/>
            <person name="Gharbi K."/>
            <person name="Hall N."/>
            <person name="Watson M."/>
            <person name="Adriaenssens E.M."/>
            <person name="Foster-Nyarko E."/>
            <person name="Jarju S."/>
            <person name="Secka A."/>
            <person name="Antonio M."/>
            <person name="Oren A."/>
            <person name="Chaudhuri R.R."/>
            <person name="La Ragione R."/>
            <person name="Hildebrand F."/>
            <person name="Pallen M.J."/>
        </authorList>
    </citation>
    <scope>NUCLEOTIDE SEQUENCE</scope>
    <source>
        <strain evidence="1">CHK195-9823</strain>
    </source>
</reference>